<proteinExistence type="predicted"/>
<sequence>MSETRLLRIQEFRNQNGLIEEYDLMAASTDLDEIEEVNANCILMVNLQQASSFGTQTDSTPVYDSDRSAE</sequence>
<reference evidence="1" key="1">
    <citation type="journal article" date="2019" name="Sci. Rep.">
        <title>Draft genome of Tanacetum cinerariifolium, the natural source of mosquito coil.</title>
        <authorList>
            <person name="Yamashiro T."/>
            <person name="Shiraishi A."/>
            <person name="Satake H."/>
            <person name="Nakayama K."/>
        </authorList>
    </citation>
    <scope>NUCLEOTIDE SEQUENCE</scope>
</reference>
<gene>
    <name evidence="1" type="ORF">Tci_894391</name>
</gene>
<protein>
    <recommendedName>
        <fullName evidence="2">Gag-Pol polyprotein</fullName>
    </recommendedName>
</protein>
<evidence type="ECO:0000313" key="1">
    <source>
        <dbReference type="EMBL" id="GFD22422.1"/>
    </source>
</evidence>
<feature type="non-terminal residue" evidence="1">
    <location>
        <position position="70"/>
    </location>
</feature>
<organism evidence="1">
    <name type="scientific">Tanacetum cinerariifolium</name>
    <name type="common">Dalmatian daisy</name>
    <name type="synonym">Chrysanthemum cinerariifolium</name>
    <dbReference type="NCBI Taxonomy" id="118510"/>
    <lineage>
        <taxon>Eukaryota</taxon>
        <taxon>Viridiplantae</taxon>
        <taxon>Streptophyta</taxon>
        <taxon>Embryophyta</taxon>
        <taxon>Tracheophyta</taxon>
        <taxon>Spermatophyta</taxon>
        <taxon>Magnoliopsida</taxon>
        <taxon>eudicotyledons</taxon>
        <taxon>Gunneridae</taxon>
        <taxon>Pentapetalae</taxon>
        <taxon>asterids</taxon>
        <taxon>campanulids</taxon>
        <taxon>Asterales</taxon>
        <taxon>Asteraceae</taxon>
        <taxon>Asteroideae</taxon>
        <taxon>Anthemideae</taxon>
        <taxon>Anthemidinae</taxon>
        <taxon>Tanacetum</taxon>
    </lineage>
</organism>
<accession>A0A699UH75</accession>
<dbReference type="EMBL" id="BKCJ011337078">
    <property type="protein sequence ID" value="GFD22422.1"/>
    <property type="molecule type" value="Genomic_DNA"/>
</dbReference>
<comment type="caution">
    <text evidence="1">The sequence shown here is derived from an EMBL/GenBank/DDBJ whole genome shotgun (WGS) entry which is preliminary data.</text>
</comment>
<evidence type="ECO:0008006" key="2">
    <source>
        <dbReference type="Google" id="ProtNLM"/>
    </source>
</evidence>
<name>A0A699UH75_TANCI</name>
<dbReference type="AlphaFoldDB" id="A0A699UH75"/>